<dbReference type="Pfam" id="PF25974">
    <property type="entry name" value="URGCP_9th"/>
    <property type="match status" value="1"/>
</dbReference>
<dbReference type="PROSITE" id="PS51717">
    <property type="entry name" value="G_VLIG"/>
    <property type="match status" value="1"/>
</dbReference>
<dbReference type="InterPro" id="IPR030383">
    <property type="entry name" value="G_VLIG_dom"/>
</dbReference>
<comment type="similarity">
    <text evidence="4">Belongs to the TRAFAC class TrmE-Era-EngA-EngB-Septin-like GTPase superfamily. AIG1/Toc34/Toc159-like paraseptin GTPase family. IAN subfamily.</text>
</comment>
<protein>
    <recommendedName>
        <fullName evidence="11">VLIG-type G domain-containing protein</fullName>
    </recommendedName>
</protein>
<evidence type="ECO:0000256" key="2">
    <source>
        <dbReference type="ARBA" id="ARBA00004496"/>
    </source>
</evidence>
<evidence type="ECO:0000259" key="11">
    <source>
        <dbReference type="PROSITE" id="PS51717"/>
    </source>
</evidence>
<feature type="compositionally biased region" description="Basic and acidic residues" evidence="10">
    <location>
        <begin position="47"/>
        <end position="67"/>
    </location>
</feature>
<dbReference type="Pfam" id="PF04548">
    <property type="entry name" value="AIG1"/>
    <property type="match status" value="1"/>
</dbReference>
<gene>
    <name evidence="12" type="ORF">GSONMT00056804001</name>
</gene>
<dbReference type="STRING" id="8022.A0A060X666"/>
<evidence type="ECO:0000256" key="6">
    <source>
        <dbReference type="ARBA" id="ARBA00022741"/>
    </source>
</evidence>
<organism evidence="12 13">
    <name type="scientific">Oncorhynchus mykiss</name>
    <name type="common">Rainbow trout</name>
    <name type="synonym">Salmo gairdneri</name>
    <dbReference type="NCBI Taxonomy" id="8022"/>
    <lineage>
        <taxon>Eukaryota</taxon>
        <taxon>Metazoa</taxon>
        <taxon>Chordata</taxon>
        <taxon>Craniata</taxon>
        <taxon>Vertebrata</taxon>
        <taxon>Euteleostomi</taxon>
        <taxon>Actinopterygii</taxon>
        <taxon>Neopterygii</taxon>
        <taxon>Teleostei</taxon>
        <taxon>Protacanthopterygii</taxon>
        <taxon>Salmoniformes</taxon>
        <taxon>Salmonidae</taxon>
        <taxon>Salmoninae</taxon>
        <taxon>Oncorhynchus</taxon>
    </lineage>
</organism>
<name>A0A060X666_ONCMY</name>
<dbReference type="InterPro" id="IPR058641">
    <property type="entry name" value="GVIN1_dom"/>
</dbReference>
<keyword evidence="6" id="KW-0547">Nucleotide-binding</keyword>
<feature type="domain" description="VLIG-type G" evidence="11">
    <location>
        <begin position="909"/>
        <end position="1154"/>
    </location>
</feature>
<evidence type="ECO:0000256" key="1">
    <source>
        <dbReference type="ARBA" id="ARBA00004123"/>
    </source>
</evidence>
<dbReference type="GO" id="GO:0005634">
    <property type="term" value="C:nucleus"/>
    <property type="evidence" value="ECO:0007669"/>
    <property type="project" value="UniProtKB-SubCell"/>
</dbReference>
<comment type="subcellular location">
    <subcellularLocation>
        <location evidence="2">Cytoplasm</location>
    </subcellularLocation>
    <subcellularLocation>
        <location evidence="1">Nucleus</location>
    </subcellularLocation>
</comment>
<proteinExistence type="inferred from homology"/>
<evidence type="ECO:0000256" key="3">
    <source>
        <dbReference type="ARBA" id="ARBA00006828"/>
    </source>
</evidence>
<keyword evidence="9" id="KW-0175">Coiled coil</keyword>
<reference evidence="12" key="1">
    <citation type="journal article" date="2014" name="Nat. Commun.">
        <title>The rainbow trout genome provides novel insights into evolution after whole-genome duplication in vertebrates.</title>
        <authorList>
            <person name="Berthelot C."/>
            <person name="Brunet F."/>
            <person name="Chalopin D."/>
            <person name="Juanchich A."/>
            <person name="Bernard M."/>
            <person name="Noel B."/>
            <person name="Bento P."/>
            <person name="Da Silva C."/>
            <person name="Labadie K."/>
            <person name="Alberti A."/>
            <person name="Aury J.M."/>
            <person name="Louis A."/>
            <person name="Dehais P."/>
            <person name="Bardou P."/>
            <person name="Montfort J."/>
            <person name="Klopp C."/>
            <person name="Cabau C."/>
            <person name="Gaspin C."/>
            <person name="Thorgaard G.H."/>
            <person name="Boussaha M."/>
            <person name="Quillet E."/>
            <person name="Guyomard R."/>
            <person name="Galiana D."/>
            <person name="Bobe J."/>
            <person name="Volff J.N."/>
            <person name="Genet C."/>
            <person name="Wincker P."/>
            <person name="Jaillon O."/>
            <person name="Roest Crollius H."/>
            <person name="Guiguen Y."/>
        </authorList>
    </citation>
    <scope>NUCLEOTIDE SEQUENCE [LARGE SCALE GENOMIC DNA]</scope>
</reference>
<dbReference type="GO" id="GO:0005525">
    <property type="term" value="F:GTP binding"/>
    <property type="evidence" value="ECO:0007669"/>
    <property type="project" value="UniProtKB-KW"/>
</dbReference>
<evidence type="ECO:0000256" key="7">
    <source>
        <dbReference type="ARBA" id="ARBA00023134"/>
    </source>
</evidence>
<feature type="region of interest" description="Disordered" evidence="10">
    <location>
        <begin position="270"/>
        <end position="297"/>
    </location>
</feature>
<evidence type="ECO:0000256" key="5">
    <source>
        <dbReference type="ARBA" id="ARBA00022490"/>
    </source>
</evidence>
<feature type="coiled-coil region" evidence="9">
    <location>
        <begin position="1264"/>
        <end position="1302"/>
    </location>
</feature>
<dbReference type="InterPro" id="IPR006703">
    <property type="entry name" value="G_AIG1"/>
</dbReference>
<evidence type="ECO:0000256" key="8">
    <source>
        <dbReference type="ARBA" id="ARBA00023242"/>
    </source>
</evidence>
<evidence type="ECO:0000256" key="10">
    <source>
        <dbReference type="SAM" id="MobiDB-lite"/>
    </source>
</evidence>
<dbReference type="InterPro" id="IPR057365">
    <property type="entry name" value="URGCP"/>
</dbReference>
<accession>A0A060X666</accession>
<feature type="compositionally biased region" description="Basic and acidic residues" evidence="10">
    <location>
        <begin position="273"/>
        <end position="284"/>
    </location>
</feature>
<dbReference type="Pfam" id="PF25496">
    <property type="entry name" value="URGCP"/>
    <property type="match status" value="1"/>
</dbReference>
<evidence type="ECO:0000313" key="12">
    <source>
        <dbReference type="EMBL" id="CDQ75108.1"/>
    </source>
</evidence>
<dbReference type="PANTHER" id="PTHR22796:SF6">
    <property type="entry name" value="INTERFERON-INDUCED VERY LARGE GTPASE 1-RELATED"/>
    <property type="match status" value="1"/>
</dbReference>
<dbReference type="Proteomes" id="UP000193380">
    <property type="component" value="Unassembled WGS sequence"/>
</dbReference>
<keyword evidence="8" id="KW-0539">Nucleus</keyword>
<reference evidence="12" key="2">
    <citation type="submission" date="2014-03" db="EMBL/GenBank/DDBJ databases">
        <authorList>
            <person name="Genoscope - CEA"/>
        </authorList>
    </citation>
    <scope>NUCLEOTIDE SEQUENCE</scope>
</reference>
<feature type="region of interest" description="Disordered" evidence="10">
    <location>
        <begin position="1"/>
        <end position="74"/>
    </location>
</feature>
<dbReference type="GO" id="GO:0005737">
    <property type="term" value="C:cytoplasm"/>
    <property type="evidence" value="ECO:0007669"/>
    <property type="project" value="UniProtKB-SubCell"/>
</dbReference>
<keyword evidence="7" id="KW-0342">GTP-binding</keyword>
<dbReference type="PANTHER" id="PTHR22796">
    <property type="entry name" value="URG4-RELATED"/>
    <property type="match status" value="1"/>
</dbReference>
<dbReference type="InterPro" id="IPR027417">
    <property type="entry name" value="P-loop_NTPase"/>
</dbReference>
<dbReference type="Gene3D" id="3.40.50.300">
    <property type="entry name" value="P-loop containing nucleotide triphosphate hydrolases"/>
    <property type="match status" value="2"/>
</dbReference>
<dbReference type="PaxDb" id="8022-A0A060X666"/>
<dbReference type="Pfam" id="PF25683">
    <property type="entry name" value="URGCP_GTPase"/>
    <property type="match status" value="1"/>
</dbReference>
<comment type="similarity">
    <text evidence="3">Belongs to the TRAFAC class dynamin-like GTPase superfamily. Very large inducible GTPase (VLIG) family.</text>
</comment>
<dbReference type="SUPFAM" id="SSF52540">
    <property type="entry name" value="P-loop containing nucleoside triphosphate hydrolases"/>
    <property type="match status" value="1"/>
</dbReference>
<dbReference type="EMBL" id="FR905026">
    <property type="protein sequence ID" value="CDQ75108.1"/>
    <property type="molecule type" value="Genomic_DNA"/>
</dbReference>
<keyword evidence="5" id="KW-0963">Cytoplasm</keyword>
<evidence type="ECO:0000313" key="13">
    <source>
        <dbReference type="Proteomes" id="UP000193380"/>
    </source>
</evidence>
<feature type="compositionally biased region" description="Basic and acidic residues" evidence="10">
    <location>
        <begin position="1"/>
        <end position="10"/>
    </location>
</feature>
<sequence length="1852" mass="213476">METGENKEMETETEDALDPSSECTYQGEEHQLFLQLEPEALDITDSESQHSDQQDDKTTKTDEEKTEITTSSNFAQSMTPVLTIALIGGTDSMEIESGNLLLGQDDLPAAELSQIAPRMYDLSGRCVSVINMLGLQSSELTQENHIGPLVHKQGINAVLLLLPLGQHIDEFKMGVGWLERMLGEGALAFTIIVFTHKNDQDFGLGDLKDNNDLMDLTEMCGNRYLTCKKSMNDPTEISTLLEQIDLMVSENDPCCYTGEMYDEEIRKQQLKTDWGDRSQSEEKTASVPDDLPEDGVANKEKGEEKILEEIGGSLIEKNIPENIQLAKVVELMCRLHLQDKYQDKLTTADFLNIGSSAQHQHEPQTENKLAHTFLQRLLMLDYRARYIPVRDENKESAFDALFNKNTVSGDLKRNTHVHPMDVQMAVFHCSDSFLRQFMVTKLSLCQYALPLLVPNPFTKEIECPLWTFRQIRKTWKSTNDSNVVTSQSMPIYKAETPMVSFFRLGSVSSSKSQLMSNLINQRHSTFFHRHCPGSSKTCLLMDGVVEIAWYCPAGKPNDIFTDCVAFCNLHGDAIAKEIQRDRLIEKASVNVILLPSLGKGDKSMAIVQELFKSSKPLICLLTEEDSVATEIKKGKYKMGLRDRNQSDVSEELKRIIRNNLSRPCCSFKLEDMAEYSGFRVDEDDEDCQVGKTNALQITDLLKEMELSKIKEKFLPCQGSLWHDWCQKNKDLYRLQGNLEMERSKIQHEMMQIRHHQHQVAFTELMQMFITSLRSLGEKEKSYFLKWVGILLDDLSADELSDLHHKYDEKWSEQLKMRQMELEEISEKLQAATFGFEHILREMGQIYEAHASVARQSKGESEVTVSYLPELAAELMISGHPMELMDGDAAHVPLMWINGVLDEVIKKLGDQRVFVLSILGIQSTGKSTMLNAMFGLQFAVSAGRCTRGAFMQLVKVTEEMKDDFRFDYVLVVDTEGLRALELAGKATVHHDNELATFVIGLGNMTLINIFGENPAEMQDIIQIAVQAFMRMKKVNLSPSCVFVHQNVGDITAGEKNMEGKRRLQDKLDEMTQLAAKEEDSNAECFSDVIAFDIQRDVKYFSQLWEGSPPMAPPNPCYSENVQELRKTILSKTSRSFGMTLSQFKSSIQDLWNALLNENFVFSFKNTLEIAVYRKLEIQYGKWIWALRSAMLTIENQLHNRIENGKLHRVERHYLVEEMRKTREEVDKSMEKYFDEDRDKEMLIQWRGRFETKMCEFDDELQRDARKKLDDKKTQYENKLFQKSKELASKLKDKAKDEKQLENEFNTLWGVWVAELTNDTPSIMDINILDDVTCILGEIGYEFYSNYAIVSKHQDLFNDDQHSRDAQRKPNNDQLKKNYNKTIDQIGPSNILTYTDQELIRAFTNDVDKQSQKIIETKPIENMGYNDSYMQEIATHVKESVKEFESKFRKYAFKKEFTIDLSLYVCELAGSKLADSHSKFRSNNDALTYLEQKRPQYNKIFKRYCKGSSSAAVLGELICNTLKESIVQAVYDQTAIDLAGEMQLSHPPFSGNRSNMEKHILISLAEKENFDKFMTYIHNPRKHFEKFIREDVEKYMLTERSKVLALIEGNITAKEQRVSHAVHTATKTVKNRNGDTNMWLRELSSALKDELKFAENHFSDFCDITDFDFLEEEVRKDLANRIIEINRSLSNVSLLDMKQFRERPDEILIKHFCDCCWVQCPFCKAICTNTMEGHKPKDHNVPFHRSKGIKGMHFRYTVEFSIDFCTTSVASNGRFYPSHESKDKHLWKEYRKAGPRFADWSITPDLSELPYWKWFVCRFQEDLERYYDLKFQGRGEIPIEWRKFTKEQAIESLK</sequence>
<evidence type="ECO:0000256" key="4">
    <source>
        <dbReference type="ARBA" id="ARBA00008535"/>
    </source>
</evidence>
<evidence type="ECO:0000256" key="9">
    <source>
        <dbReference type="SAM" id="Coils"/>
    </source>
</evidence>